<dbReference type="Proteomes" id="UP000250078">
    <property type="component" value="Unassembled WGS sequence"/>
</dbReference>
<dbReference type="EMBL" id="KV748261">
    <property type="protein sequence ID" value="OCK87413.1"/>
    <property type="molecule type" value="Genomic_DNA"/>
</dbReference>
<gene>
    <name evidence="1" type="ORF">K441DRAFT_412590</name>
</gene>
<feature type="non-terminal residue" evidence="1">
    <location>
        <position position="143"/>
    </location>
</feature>
<evidence type="ECO:0000313" key="1">
    <source>
        <dbReference type="EMBL" id="OCK87413.1"/>
    </source>
</evidence>
<sequence length="143" mass="16423">QTAFISGPLDSSTEYFETHYVPRMLATIAAGDNFVIGPVRGVDTQALHFLLSSPQNVSPSRITIFMTHTEYATKSWREQYEVLGVGIREAGVTTRDRDAAMTMNSSYDILRYRTEEECKMLYGDLWWPRVSNTEMNERRRMAL</sequence>
<accession>A0ACC8EM66</accession>
<proteinExistence type="predicted"/>
<protein>
    <submittedName>
        <fullName evidence="1">Uncharacterized protein</fullName>
    </submittedName>
</protein>
<name>A0ACC8EM66_9PEZI</name>
<keyword evidence="2" id="KW-1185">Reference proteome</keyword>
<reference evidence="1 2" key="1">
    <citation type="journal article" date="2016" name="Nat. Commun.">
        <title>Ectomycorrhizal ecology is imprinted in the genome of the dominant symbiotic fungus Cenococcum geophilum.</title>
        <authorList>
            <consortium name="DOE Joint Genome Institute"/>
            <person name="Peter M."/>
            <person name="Kohler A."/>
            <person name="Ohm R.A."/>
            <person name="Kuo A."/>
            <person name="Krutzmann J."/>
            <person name="Morin E."/>
            <person name="Arend M."/>
            <person name="Barry K.W."/>
            <person name="Binder M."/>
            <person name="Choi C."/>
            <person name="Clum A."/>
            <person name="Copeland A."/>
            <person name="Grisel N."/>
            <person name="Haridas S."/>
            <person name="Kipfer T."/>
            <person name="LaButti K."/>
            <person name="Lindquist E."/>
            <person name="Lipzen A."/>
            <person name="Maire R."/>
            <person name="Meier B."/>
            <person name="Mihaltcheva S."/>
            <person name="Molinier V."/>
            <person name="Murat C."/>
            <person name="Poggeler S."/>
            <person name="Quandt C.A."/>
            <person name="Sperisen C."/>
            <person name="Tritt A."/>
            <person name="Tisserant E."/>
            <person name="Crous P.W."/>
            <person name="Henrissat B."/>
            <person name="Nehls U."/>
            <person name="Egli S."/>
            <person name="Spatafora J.W."/>
            <person name="Grigoriev I.V."/>
            <person name="Martin F.M."/>
        </authorList>
    </citation>
    <scope>NUCLEOTIDE SEQUENCE [LARGE SCALE GENOMIC DNA]</scope>
    <source>
        <strain evidence="1 2">1.58</strain>
    </source>
</reference>
<organism evidence="1 2">
    <name type="scientific">Cenococcum geophilum 1.58</name>
    <dbReference type="NCBI Taxonomy" id="794803"/>
    <lineage>
        <taxon>Eukaryota</taxon>
        <taxon>Fungi</taxon>
        <taxon>Dikarya</taxon>
        <taxon>Ascomycota</taxon>
        <taxon>Pezizomycotina</taxon>
        <taxon>Dothideomycetes</taxon>
        <taxon>Pleosporomycetidae</taxon>
        <taxon>Gloniales</taxon>
        <taxon>Gloniaceae</taxon>
        <taxon>Cenococcum</taxon>
    </lineage>
</organism>
<evidence type="ECO:0000313" key="2">
    <source>
        <dbReference type="Proteomes" id="UP000250078"/>
    </source>
</evidence>
<feature type="non-terminal residue" evidence="1">
    <location>
        <position position="1"/>
    </location>
</feature>